<accession>A0AA86IMT5</accession>
<protein>
    <recommendedName>
        <fullName evidence="4">Two-component-system connector protein YcgZ</fullName>
    </recommendedName>
</protein>
<evidence type="ECO:0000256" key="1">
    <source>
        <dbReference type="SAM" id="MobiDB-lite"/>
    </source>
</evidence>
<dbReference type="Proteomes" id="UP000682928">
    <property type="component" value="Chromosome"/>
</dbReference>
<evidence type="ECO:0008006" key="4">
    <source>
        <dbReference type="Google" id="ProtNLM"/>
    </source>
</evidence>
<feature type="region of interest" description="Disordered" evidence="1">
    <location>
        <begin position="1"/>
        <end position="20"/>
    </location>
</feature>
<evidence type="ECO:0000313" key="3">
    <source>
        <dbReference type="Proteomes" id="UP000682928"/>
    </source>
</evidence>
<name>A0AA86IMT5_9ENTR</name>
<evidence type="ECO:0000313" key="2">
    <source>
        <dbReference type="EMBL" id="BCU54303.1"/>
    </source>
</evidence>
<reference evidence="2" key="1">
    <citation type="submission" date="2021-04" db="EMBL/GenBank/DDBJ databases">
        <title>Difference and commonality of drug resistance evolution in various bacteria. and drug sensitivity profiles.</title>
        <authorList>
            <person name="Maeda T."/>
            <person name="Shibai A."/>
            <person name="Kawada K."/>
            <person name="Kotani H."/>
            <person name="Tarusawa Y."/>
            <person name="Tanabe K."/>
            <person name="Furusawa C."/>
        </authorList>
    </citation>
    <scope>NUCLEOTIDE SEQUENCE</scope>
    <source>
        <strain evidence="2">JCM 8580</strain>
    </source>
</reference>
<dbReference type="RefSeq" id="WP_140419622.1">
    <property type="nucleotide sequence ID" value="NZ_AP024590.1"/>
</dbReference>
<gene>
    <name evidence="2" type="ORF">ENKO_08970</name>
</gene>
<sequence>MTDTYNNASGSDTSTPALTLSSGEEMLGTVVMEMLQSGQEINRHSLCVKLAAKIDLSTDPALEAQISELIGLVLKKG</sequence>
<dbReference type="EMBL" id="AP024590">
    <property type="protein sequence ID" value="BCU54303.1"/>
    <property type="molecule type" value="Genomic_DNA"/>
</dbReference>
<dbReference type="AlphaFoldDB" id="A0AA86IMT5"/>
<organism evidence="2 3">
    <name type="scientific">Enterobacter kobei</name>
    <dbReference type="NCBI Taxonomy" id="208224"/>
    <lineage>
        <taxon>Bacteria</taxon>
        <taxon>Pseudomonadati</taxon>
        <taxon>Pseudomonadota</taxon>
        <taxon>Gammaproteobacteria</taxon>
        <taxon>Enterobacterales</taxon>
        <taxon>Enterobacteriaceae</taxon>
        <taxon>Enterobacter</taxon>
        <taxon>Enterobacter cloacae complex</taxon>
    </lineage>
</organism>
<proteinExistence type="predicted"/>